<dbReference type="Pfam" id="PF25964">
    <property type="entry name" value="BSH_ALG44"/>
    <property type="match status" value="1"/>
</dbReference>
<evidence type="ECO:0000313" key="5">
    <source>
        <dbReference type="EMBL" id="NER63351.1"/>
    </source>
</evidence>
<feature type="domain" description="ALG44 barrel-sandwich hybrid" evidence="3">
    <location>
        <begin position="205"/>
        <end position="303"/>
    </location>
</feature>
<dbReference type="Proteomes" id="UP000482634">
    <property type="component" value="Unassembled WGS sequence"/>
</dbReference>
<protein>
    <submittedName>
        <fullName evidence="5">PilZ domain-containing protein</fullName>
    </submittedName>
</protein>
<organism evidence="5 6">
    <name type="scientific">Pseudomonas brassicae</name>
    <dbReference type="NCBI Taxonomy" id="2708063"/>
    <lineage>
        <taxon>Bacteria</taxon>
        <taxon>Pseudomonadati</taxon>
        <taxon>Pseudomonadota</taxon>
        <taxon>Gammaproteobacteria</taxon>
        <taxon>Pseudomonadales</taxon>
        <taxon>Pseudomonadaceae</taxon>
        <taxon>Pseudomonas</taxon>
    </lineage>
</organism>
<dbReference type="GO" id="GO:0035438">
    <property type="term" value="F:cyclic-di-GMP binding"/>
    <property type="evidence" value="ECO:0007669"/>
    <property type="project" value="InterPro"/>
</dbReference>
<dbReference type="InterPro" id="IPR058835">
    <property type="entry name" value="BSH_ALG44"/>
</dbReference>
<dbReference type="AlphaFoldDB" id="A0A6B3NQJ6"/>
<feature type="domain" description="ALG44 beta-barrel" evidence="4">
    <location>
        <begin position="308"/>
        <end position="377"/>
    </location>
</feature>
<accession>A0A6B3NQJ6</accession>
<dbReference type="Pfam" id="PF25965">
    <property type="entry name" value="Beta-barrel_ALG44"/>
    <property type="match status" value="1"/>
</dbReference>
<keyword evidence="1" id="KW-1133">Transmembrane helix</keyword>
<keyword evidence="1" id="KW-0472">Membrane</keyword>
<dbReference type="RefSeq" id="WP_163941946.1">
    <property type="nucleotide sequence ID" value="NZ_JAAHBU010000051.1"/>
</dbReference>
<evidence type="ECO:0000259" key="2">
    <source>
        <dbReference type="Pfam" id="PF07238"/>
    </source>
</evidence>
<keyword evidence="6" id="KW-1185">Reference proteome</keyword>
<dbReference type="EMBL" id="JAAHBU010000051">
    <property type="protein sequence ID" value="NER63351.1"/>
    <property type="molecule type" value="Genomic_DNA"/>
</dbReference>
<evidence type="ECO:0000259" key="4">
    <source>
        <dbReference type="Pfam" id="PF25965"/>
    </source>
</evidence>
<dbReference type="SUPFAM" id="SSF141371">
    <property type="entry name" value="PilZ domain-like"/>
    <property type="match status" value="1"/>
</dbReference>
<feature type="domain" description="PilZ" evidence="2">
    <location>
        <begin position="24"/>
        <end position="119"/>
    </location>
</feature>
<feature type="transmembrane region" description="Helical" evidence="1">
    <location>
        <begin position="163"/>
        <end position="183"/>
    </location>
</feature>
<sequence length="389" mass="41999">MSSSNIPAAPGATAANVVHEAIDERQYVRTKLNARVKLSAAGQAPIDTTLQDISLGGLGLVHSAPLKIGSLYNASIQLRLNQLDLSIDSQIRIVSQRGAEVGAQFVDLDAQKRDILRYIISAYLSGEIADINGLFNVMQRENYIKERKHKYATARSGGERLRALTGTLLFSAVGLAALGFVAYKSYLLFFRIPALQAQVSSDAQVISMPDNGYVKFLLQPGQTEVKAGEPLASISTQLATSFTSPADMKAVADLSPGDLQTLLGRATIETVINSPCDCQVYFPSAPMDGYGYKQAALLHLLPKDQPLYVSANVPFDKLADIGRVRSVDLQVFGLDERFSGTVVDSHVDTLNKNLALTIRPDRPLPVTAYQKPVAVDLFLGLPALPSLSR</sequence>
<dbReference type="InterPro" id="IPR058834">
    <property type="entry name" value="Beta-barrel_ALG44"/>
</dbReference>
<gene>
    <name evidence="5" type="ORF">G3436_04895</name>
</gene>
<keyword evidence="1" id="KW-0812">Transmembrane</keyword>
<reference evidence="5 6" key="1">
    <citation type="submission" date="2020-02" db="EMBL/GenBank/DDBJ databases">
        <title>Broccoli isolated Pseudomonas sp.</title>
        <authorList>
            <person name="Fujikawa T."/>
            <person name="Sawada H."/>
        </authorList>
    </citation>
    <scope>NUCLEOTIDE SEQUENCE [LARGE SCALE GENOMIC DNA]</scope>
    <source>
        <strain evidence="5 6">MAFF212427</strain>
    </source>
</reference>
<dbReference type="Pfam" id="PF07238">
    <property type="entry name" value="PilZ"/>
    <property type="match status" value="1"/>
</dbReference>
<evidence type="ECO:0000313" key="6">
    <source>
        <dbReference type="Proteomes" id="UP000482634"/>
    </source>
</evidence>
<dbReference type="InterPro" id="IPR009875">
    <property type="entry name" value="PilZ_domain"/>
</dbReference>
<proteinExistence type="predicted"/>
<evidence type="ECO:0000259" key="3">
    <source>
        <dbReference type="Pfam" id="PF25964"/>
    </source>
</evidence>
<name>A0A6B3NQJ6_9PSED</name>
<dbReference type="Gene3D" id="2.40.10.220">
    <property type="entry name" value="predicted glycosyltransferase like domains"/>
    <property type="match status" value="1"/>
</dbReference>
<comment type="caution">
    <text evidence="5">The sequence shown here is derived from an EMBL/GenBank/DDBJ whole genome shotgun (WGS) entry which is preliminary data.</text>
</comment>
<evidence type="ECO:0000256" key="1">
    <source>
        <dbReference type="SAM" id="Phobius"/>
    </source>
</evidence>